<dbReference type="GO" id="GO:0004674">
    <property type="term" value="F:protein serine/threonine kinase activity"/>
    <property type="evidence" value="ECO:0007669"/>
    <property type="project" value="UniProtKB-KW"/>
</dbReference>
<dbReference type="PANTHER" id="PTHR35526:SF3">
    <property type="entry name" value="ANTI-SIGMA-F FACTOR RSBW"/>
    <property type="match status" value="1"/>
</dbReference>
<reference evidence="3 4" key="1">
    <citation type="journal article" date="2016" name="Nat. Commun.">
        <title>Thousands of microbial genomes shed light on interconnected biogeochemical processes in an aquifer system.</title>
        <authorList>
            <person name="Anantharaman K."/>
            <person name="Brown C.T."/>
            <person name="Hug L.A."/>
            <person name="Sharon I."/>
            <person name="Castelle C.J."/>
            <person name="Probst A.J."/>
            <person name="Thomas B.C."/>
            <person name="Singh A."/>
            <person name="Wilkins M.J."/>
            <person name="Karaoz U."/>
            <person name="Brodie E.L."/>
            <person name="Williams K.H."/>
            <person name="Hubbard S.S."/>
            <person name="Banfield J.F."/>
        </authorList>
    </citation>
    <scope>NUCLEOTIDE SEQUENCE [LARGE SCALE GENOMIC DNA]</scope>
</reference>
<dbReference type="CDD" id="cd16936">
    <property type="entry name" value="HATPase_RsbW-like"/>
    <property type="match status" value="1"/>
</dbReference>
<evidence type="ECO:0000313" key="3">
    <source>
        <dbReference type="EMBL" id="OGM03375.1"/>
    </source>
</evidence>
<protein>
    <recommendedName>
        <fullName evidence="2">Histidine kinase/HSP90-like ATPase domain-containing protein</fullName>
    </recommendedName>
</protein>
<accession>A0A1F7WMY7</accession>
<dbReference type="PANTHER" id="PTHR35526">
    <property type="entry name" value="ANTI-SIGMA-F FACTOR RSBW-RELATED"/>
    <property type="match status" value="1"/>
</dbReference>
<organism evidence="3 4">
    <name type="scientific">Candidatus Wallbacteria bacterium GWC2_49_35</name>
    <dbReference type="NCBI Taxonomy" id="1817813"/>
    <lineage>
        <taxon>Bacteria</taxon>
        <taxon>Candidatus Walliibacteriota</taxon>
    </lineage>
</organism>
<keyword evidence="1" id="KW-0723">Serine/threonine-protein kinase</keyword>
<evidence type="ECO:0000259" key="2">
    <source>
        <dbReference type="Pfam" id="PF13581"/>
    </source>
</evidence>
<evidence type="ECO:0000256" key="1">
    <source>
        <dbReference type="ARBA" id="ARBA00022527"/>
    </source>
</evidence>
<name>A0A1F7WMY7_9BACT</name>
<dbReference type="EMBL" id="MGFH01000170">
    <property type="protein sequence ID" value="OGM03375.1"/>
    <property type="molecule type" value="Genomic_DNA"/>
</dbReference>
<dbReference type="AlphaFoldDB" id="A0A1F7WMY7"/>
<dbReference type="InterPro" id="IPR036890">
    <property type="entry name" value="HATPase_C_sf"/>
</dbReference>
<dbReference type="Pfam" id="PF13581">
    <property type="entry name" value="HATPase_c_2"/>
    <property type="match status" value="1"/>
</dbReference>
<keyword evidence="1" id="KW-0808">Transferase</keyword>
<comment type="caution">
    <text evidence="3">The sequence shown here is derived from an EMBL/GenBank/DDBJ whole genome shotgun (WGS) entry which is preliminary data.</text>
</comment>
<dbReference type="InterPro" id="IPR050267">
    <property type="entry name" value="Anti-sigma-factor_SerPK"/>
</dbReference>
<dbReference type="SUPFAM" id="SSF55874">
    <property type="entry name" value="ATPase domain of HSP90 chaperone/DNA topoisomerase II/histidine kinase"/>
    <property type="match status" value="1"/>
</dbReference>
<sequence>MSGAEIVMILFENQLYLEFPAKRDYIDFVSNKVVSSINTIAQEVHSQNITDELTMSQDLNIFGFGMNLSIDEALKNAIVHGNKSDPRKKVALSYYINSEKLEIIVRDEGIGFDHKNYKSLAEVDAEAGRGLLLIGNFMDEIIFNDPGNEIKMIKYLGKSKTAREDF</sequence>
<evidence type="ECO:0000313" key="4">
    <source>
        <dbReference type="Proteomes" id="UP000178735"/>
    </source>
</evidence>
<dbReference type="InterPro" id="IPR003594">
    <property type="entry name" value="HATPase_dom"/>
</dbReference>
<feature type="domain" description="Histidine kinase/HSP90-like ATPase" evidence="2">
    <location>
        <begin position="65"/>
        <end position="154"/>
    </location>
</feature>
<keyword evidence="1" id="KW-0418">Kinase</keyword>
<dbReference type="STRING" id="1817813.A2008_13205"/>
<proteinExistence type="predicted"/>
<dbReference type="Proteomes" id="UP000178735">
    <property type="component" value="Unassembled WGS sequence"/>
</dbReference>
<gene>
    <name evidence="3" type="ORF">A2008_13205</name>
</gene>
<dbReference type="Gene3D" id="3.30.565.10">
    <property type="entry name" value="Histidine kinase-like ATPase, C-terminal domain"/>
    <property type="match status" value="1"/>
</dbReference>